<reference evidence="1 2" key="1">
    <citation type="journal article" date="2019" name="Nat. Ecol. Evol.">
        <title>Megaphylogeny resolves global patterns of mushroom evolution.</title>
        <authorList>
            <person name="Varga T."/>
            <person name="Krizsan K."/>
            <person name="Foldi C."/>
            <person name="Dima B."/>
            <person name="Sanchez-Garcia M."/>
            <person name="Sanchez-Ramirez S."/>
            <person name="Szollosi G.J."/>
            <person name="Szarkandi J.G."/>
            <person name="Papp V."/>
            <person name="Albert L."/>
            <person name="Andreopoulos W."/>
            <person name="Angelini C."/>
            <person name="Antonin V."/>
            <person name="Barry K.W."/>
            <person name="Bougher N.L."/>
            <person name="Buchanan P."/>
            <person name="Buyck B."/>
            <person name="Bense V."/>
            <person name="Catcheside P."/>
            <person name="Chovatia M."/>
            <person name="Cooper J."/>
            <person name="Damon W."/>
            <person name="Desjardin D."/>
            <person name="Finy P."/>
            <person name="Geml J."/>
            <person name="Haridas S."/>
            <person name="Hughes K."/>
            <person name="Justo A."/>
            <person name="Karasinski D."/>
            <person name="Kautmanova I."/>
            <person name="Kiss B."/>
            <person name="Kocsube S."/>
            <person name="Kotiranta H."/>
            <person name="LaButti K.M."/>
            <person name="Lechner B.E."/>
            <person name="Liimatainen K."/>
            <person name="Lipzen A."/>
            <person name="Lukacs Z."/>
            <person name="Mihaltcheva S."/>
            <person name="Morgado L.N."/>
            <person name="Niskanen T."/>
            <person name="Noordeloos M.E."/>
            <person name="Ohm R.A."/>
            <person name="Ortiz-Santana B."/>
            <person name="Ovrebo C."/>
            <person name="Racz N."/>
            <person name="Riley R."/>
            <person name="Savchenko A."/>
            <person name="Shiryaev A."/>
            <person name="Soop K."/>
            <person name="Spirin V."/>
            <person name="Szebenyi C."/>
            <person name="Tomsovsky M."/>
            <person name="Tulloss R.E."/>
            <person name="Uehling J."/>
            <person name="Grigoriev I.V."/>
            <person name="Vagvolgyi C."/>
            <person name="Papp T."/>
            <person name="Martin F.M."/>
            <person name="Miettinen O."/>
            <person name="Hibbett D.S."/>
            <person name="Nagy L.G."/>
        </authorList>
    </citation>
    <scope>NUCLEOTIDE SEQUENCE [LARGE SCALE GENOMIC DNA]</scope>
    <source>
        <strain evidence="1 2">CBS 962.96</strain>
    </source>
</reference>
<sequence>MSQLTGVSVLTDIIESPADVMQLLSALMQACPKLSSLLLEFDLDIQVPPVVSESRIQMEHLTPLLACSTLTVFSLDYLYALAFDDKDIEEMTSHLKELEVLSLNPYVKETPKPKKSLTLESLLSFAHHCPRIRELGLFLSQADVTVITSEEILAKFLSTSLHWWFHVGNSYITHPMKVAFFLREILPLGAEIDYCELCPGWEQVNLLFSSID</sequence>
<dbReference type="AlphaFoldDB" id="A0A4S8LAZ5"/>
<evidence type="ECO:0000313" key="2">
    <source>
        <dbReference type="Proteomes" id="UP000297245"/>
    </source>
</evidence>
<accession>A0A4S8LAZ5</accession>
<dbReference type="Proteomes" id="UP000297245">
    <property type="component" value="Unassembled WGS sequence"/>
</dbReference>
<dbReference type="Gene3D" id="3.80.10.10">
    <property type="entry name" value="Ribonuclease Inhibitor"/>
    <property type="match status" value="1"/>
</dbReference>
<dbReference type="InterPro" id="IPR032675">
    <property type="entry name" value="LRR_dom_sf"/>
</dbReference>
<dbReference type="OrthoDB" id="2945091at2759"/>
<dbReference type="EMBL" id="ML179533">
    <property type="protein sequence ID" value="THU85723.1"/>
    <property type="molecule type" value="Genomic_DNA"/>
</dbReference>
<name>A0A4S8LAZ5_DENBC</name>
<keyword evidence="2" id="KW-1185">Reference proteome</keyword>
<gene>
    <name evidence="1" type="ORF">K435DRAFT_924721</name>
</gene>
<proteinExistence type="predicted"/>
<protein>
    <recommendedName>
        <fullName evidence="3">F-box domain-containing protein</fullName>
    </recommendedName>
</protein>
<feature type="non-terminal residue" evidence="1">
    <location>
        <position position="1"/>
    </location>
</feature>
<evidence type="ECO:0000313" key="1">
    <source>
        <dbReference type="EMBL" id="THU85723.1"/>
    </source>
</evidence>
<evidence type="ECO:0008006" key="3">
    <source>
        <dbReference type="Google" id="ProtNLM"/>
    </source>
</evidence>
<organism evidence="1 2">
    <name type="scientific">Dendrothele bispora (strain CBS 962.96)</name>
    <dbReference type="NCBI Taxonomy" id="1314807"/>
    <lineage>
        <taxon>Eukaryota</taxon>
        <taxon>Fungi</taxon>
        <taxon>Dikarya</taxon>
        <taxon>Basidiomycota</taxon>
        <taxon>Agaricomycotina</taxon>
        <taxon>Agaricomycetes</taxon>
        <taxon>Agaricomycetidae</taxon>
        <taxon>Agaricales</taxon>
        <taxon>Agaricales incertae sedis</taxon>
        <taxon>Dendrothele</taxon>
    </lineage>
</organism>